<evidence type="ECO:0000256" key="3">
    <source>
        <dbReference type="ARBA" id="ARBA00023163"/>
    </source>
</evidence>
<proteinExistence type="predicted"/>
<dbReference type="FunFam" id="1.10.10.60:FF:000518">
    <property type="entry name" value="Two-component system sensor histidine kinase/response regulator"/>
    <property type="match status" value="1"/>
</dbReference>
<dbReference type="PANTHER" id="PTHR43280">
    <property type="entry name" value="ARAC-FAMILY TRANSCRIPTIONAL REGULATOR"/>
    <property type="match status" value="1"/>
</dbReference>
<dbReference type="SMART" id="SM00342">
    <property type="entry name" value="HTH_ARAC"/>
    <property type="match status" value="1"/>
</dbReference>
<keyword evidence="3" id="KW-0804">Transcription</keyword>
<dbReference type="GO" id="GO:0003700">
    <property type="term" value="F:DNA-binding transcription factor activity"/>
    <property type="evidence" value="ECO:0007669"/>
    <property type="project" value="InterPro"/>
</dbReference>
<dbReference type="InterPro" id="IPR001789">
    <property type="entry name" value="Sig_transdc_resp-reg_receiver"/>
</dbReference>
<dbReference type="Gene3D" id="1.10.10.60">
    <property type="entry name" value="Homeodomain-like"/>
    <property type="match status" value="2"/>
</dbReference>
<organism evidence="6">
    <name type="scientific">human gut metagenome</name>
    <dbReference type="NCBI Taxonomy" id="408170"/>
    <lineage>
        <taxon>unclassified sequences</taxon>
        <taxon>metagenomes</taxon>
        <taxon>organismal metagenomes</taxon>
    </lineage>
</organism>
<accession>K1SN18</accession>
<dbReference type="SUPFAM" id="SSF52172">
    <property type="entry name" value="CheY-like"/>
    <property type="match status" value="1"/>
</dbReference>
<keyword evidence="1" id="KW-0805">Transcription regulation</keyword>
<dbReference type="GO" id="GO:0043565">
    <property type="term" value="F:sequence-specific DNA binding"/>
    <property type="evidence" value="ECO:0007669"/>
    <property type="project" value="InterPro"/>
</dbReference>
<feature type="domain" description="HTH araC/xylS-type" evidence="4">
    <location>
        <begin position="96"/>
        <end position="195"/>
    </location>
</feature>
<name>K1SN18_9ZZZZ</name>
<feature type="non-terminal residue" evidence="6">
    <location>
        <position position="198"/>
    </location>
</feature>
<dbReference type="Gene3D" id="3.40.50.2300">
    <property type="match status" value="1"/>
</dbReference>
<dbReference type="InterPro" id="IPR011006">
    <property type="entry name" value="CheY-like_superfamily"/>
</dbReference>
<dbReference type="PROSITE" id="PS50110">
    <property type="entry name" value="RESPONSE_REGULATORY"/>
    <property type="match status" value="1"/>
</dbReference>
<dbReference type="Pfam" id="PF12833">
    <property type="entry name" value="HTH_18"/>
    <property type="match status" value="1"/>
</dbReference>
<evidence type="ECO:0000256" key="2">
    <source>
        <dbReference type="ARBA" id="ARBA00023125"/>
    </source>
</evidence>
<dbReference type="PROSITE" id="PS00041">
    <property type="entry name" value="HTH_ARAC_FAMILY_1"/>
    <property type="match status" value="1"/>
</dbReference>
<evidence type="ECO:0000256" key="1">
    <source>
        <dbReference type="ARBA" id="ARBA00023015"/>
    </source>
</evidence>
<dbReference type="PRINTS" id="PR00032">
    <property type="entry name" value="HTHARAC"/>
</dbReference>
<dbReference type="GO" id="GO:0000160">
    <property type="term" value="P:phosphorelay signal transduction system"/>
    <property type="evidence" value="ECO:0007669"/>
    <property type="project" value="InterPro"/>
</dbReference>
<reference evidence="6" key="1">
    <citation type="journal article" date="2013" name="Environ. Microbiol.">
        <title>Microbiota from the distal guts of lean and obese adolescents exhibit partial functional redundancy besides clear differences in community structure.</title>
        <authorList>
            <person name="Ferrer M."/>
            <person name="Ruiz A."/>
            <person name="Lanza F."/>
            <person name="Haange S.B."/>
            <person name="Oberbach A."/>
            <person name="Till H."/>
            <person name="Bargiela R."/>
            <person name="Campoy C."/>
            <person name="Segura M.T."/>
            <person name="Richter M."/>
            <person name="von Bergen M."/>
            <person name="Seifert J."/>
            <person name="Suarez A."/>
        </authorList>
    </citation>
    <scope>NUCLEOTIDE SEQUENCE</scope>
</reference>
<evidence type="ECO:0000259" key="4">
    <source>
        <dbReference type="PROSITE" id="PS01124"/>
    </source>
</evidence>
<dbReference type="InterPro" id="IPR018062">
    <property type="entry name" value="HTH_AraC-typ_CS"/>
</dbReference>
<evidence type="ECO:0000259" key="5">
    <source>
        <dbReference type="PROSITE" id="PS50110"/>
    </source>
</evidence>
<comment type="caution">
    <text evidence="6">The sequence shown here is derived from an EMBL/GenBank/DDBJ whole genome shotgun (WGS) entry which is preliminary data.</text>
</comment>
<dbReference type="AlphaFoldDB" id="K1SN18"/>
<dbReference type="InterPro" id="IPR018060">
    <property type="entry name" value="HTH_AraC"/>
</dbReference>
<gene>
    <name evidence="6" type="ORF">LEA_14673</name>
</gene>
<dbReference type="EMBL" id="AJWY01009997">
    <property type="protein sequence ID" value="EKC56764.1"/>
    <property type="molecule type" value="Genomic_DNA"/>
</dbReference>
<dbReference type="InterPro" id="IPR020449">
    <property type="entry name" value="Tscrpt_reg_AraC-type_HTH"/>
</dbReference>
<dbReference type="SUPFAM" id="SSF46689">
    <property type="entry name" value="Homeodomain-like"/>
    <property type="match status" value="1"/>
</dbReference>
<keyword evidence="2" id="KW-0238">DNA-binding</keyword>
<dbReference type="InterPro" id="IPR009057">
    <property type="entry name" value="Homeodomain-like_sf"/>
</dbReference>
<dbReference type="Pfam" id="PF00072">
    <property type="entry name" value="Response_reg"/>
    <property type="match status" value="1"/>
</dbReference>
<protein>
    <submittedName>
        <fullName evidence="6">Protein containing Helix-turn-helix, AraC domain protein</fullName>
    </submittedName>
</protein>
<sequence>TEDLRANMATSHIPVVLLTAKTDMDSKLEGMELGVEDYITKPFSATYLKARVENILTQRVKLQQLYCANLMNIQPVAEEEQQTQPEMSSHDRKFMEKLTELMEKNMDNGDLIVDDLVQELAVSRSVFFKKLKTLTGLAPIEFIKEMRVKRAAQLIESGDYNMTQIAYMVGINDPRYFSKCFKQRFGMTPTEYKENDEK</sequence>
<feature type="non-terminal residue" evidence="6">
    <location>
        <position position="1"/>
    </location>
</feature>
<dbReference type="PROSITE" id="PS01124">
    <property type="entry name" value="HTH_ARAC_FAMILY_2"/>
    <property type="match status" value="1"/>
</dbReference>
<feature type="domain" description="Response regulatory" evidence="5">
    <location>
        <begin position="1"/>
        <end position="56"/>
    </location>
</feature>
<dbReference type="PANTHER" id="PTHR43280:SF2">
    <property type="entry name" value="HTH-TYPE TRANSCRIPTIONAL REGULATOR EXSA"/>
    <property type="match status" value="1"/>
</dbReference>
<evidence type="ECO:0000313" key="6">
    <source>
        <dbReference type="EMBL" id="EKC56764.1"/>
    </source>
</evidence>